<dbReference type="AlphaFoldDB" id="A0A1Q2KUP4"/>
<dbReference type="Proteomes" id="UP000188184">
    <property type="component" value="Chromosome"/>
</dbReference>
<keyword evidence="2" id="KW-1185">Reference proteome</keyword>
<name>A0A1Q2KUP4_9BACL</name>
<dbReference type="KEGG" id="pmar:B0X71_01590"/>
<sequence length="98" mass="10895">MKSAYGLANELDKRKAQAPCKPRRALEDLPKMALFAIAGKAEATRGAGRWSLDNKKSEASRADSYKVAFLNHKRNAPAQARRKDRGLNIIRPLSFLIS</sequence>
<reference evidence="1 2" key="1">
    <citation type="submission" date="2017-02" db="EMBL/GenBank/DDBJ databases">
        <title>The complete genomic sequence of a novel cold adapted crude oil-degrading bacterium Planococcus qaidamina Y42.</title>
        <authorList>
            <person name="Yang R."/>
        </authorList>
    </citation>
    <scope>NUCLEOTIDE SEQUENCE [LARGE SCALE GENOMIC DNA]</scope>
    <source>
        <strain evidence="1 2">Y42</strain>
    </source>
</reference>
<protein>
    <submittedName>
        <fullName evidence="1">Uncharacterized protein</fullName>
    </submittedName>
</protein>
<evidence type="ECO:0000313" key="2">
    <source>
        <dbReference type="Proteomes" id="UP000188184"/>
    </source>
</evidence>
<organism evidence="1 2">
    <name type="scientific">Planococcus lenghuensis</name>
    <dbReference type="NCBI Taxonomy" id="2213202"/>
    <lineage>
        <taxon>Bacteria</taxon>
        <taxon>Bacillati</taxon>
        <taxon>Bacillota</taxon>
        <taxon>Bacilli</taxon>
        <taxon>Bacillales</taxon>
        <taxon>Caryophanaceae</taxon>
        <taxon>Planococcus</taxon>
    </lineage>
</organism>
<dbReference type="EMBL" id="CP019640">
    <property type="protein sequence ID" value="AQQ51938.1"/>
    <property type="molecule type" value="Genomic_DNA"/>
</dbReference>
<proteinExistence type="predicted"/>
<accession>A0A1Q2KUP4</accession>
<gene>
    <name evidence="1" type="ORF">B0X71_01590</name>
</gene>
<evidence type="ECO:0000313" key="1">
    <source>
        <dbReference type="EMBL" id="AQQ51938.1"/>
    </source>
</evidence>